<dbReference type="PANTHER" id="PTHR47370">
    <property type="entry name" value="ACYL-COA N-ACYLTRANSFERASES (NAT) SUPERFAMILY PROTEIN"/>
    <property type="match status" value="1"/>
</dbReference>
<evidence type="ECO:0000313" key="2">
    <source>
        <dbReference type="Proteomes" id="UP001180020"/>
    </source>
</evidence>
<gene>
    <name evidence="1" type="ORF">QJS10_CPB17g00198</name>
</gene>
<accession>A0AAV9CTS7</accession>
<keyword evidence="2" id="KW-1185">Reference proteome</keyword>
<dbReference type="PANTHER" id="PTHR47370:SF6">
    <property type="entry name" value="N-ACETYLTRANSFERASE HLS1-RELATED"/>
    <property type="match status" value="1"/>
</dbReference>
<dbReference type="InterPro" id="IPR052810">
    <property type="entry name" value="Plant_NAT"/>
</dbReference>
<proteinExistence type="predicted"/>
<sequence length="95" mass="10996">MEDIVAVREYDEERDLQAVETMEKLYLLGDPLCRVRHCSNYCMLIAEYGEKKEIVGTVRGCMKTVTRGKTIFREFPVYVKVAYLLGLRVSPSHSF</sequence>
<name>A0AAV9CTS7_ACOCL</name>
<reference evidence="1" key="1">
    <citation type="journal article" date="2023" name="Nat. Commun.">
        <title>Diploid and tetraploid genomes of Acorus and the evolution of monocots.</title>
        <authorList>
            <person name="Ma L."/>
            <person name="Liu K.W."/>
            <person name="Li Z."/>
            <person name="Hsiao Y.Y."/>
            <person name="Qi Y."/>
            <person name="Fu T."/>
            <person name="Tang G.D."/>
            <person name="Zhang D."/>
            <person name="Sun W.H."/>
            <person name="Liu D.K."/>
            <person name="Li Y."/>
            <person name="Chen G.Z."/>
            <person name="Liu X.D."/>
            <person name="Liao X.Y."/>
            <person name="Jiang Y.T."/>
            <person name="Yu X."/>
            <person name="Hao Y."/>
            <person name="Huang J."/>
            <person name="Zhao X.W."/>
            <person name="Ke S."/>
            <person name="Chen Y.Y."/>
            <person name="Wu W.L."/>
            <person name="Hsu J.L."/>
            <person name="Lin Y.F."/>
            <person name="Huang M.D."/>
            <person name="Li C.Y."/>
            <person name="Huang L."/>
            <person name="Wang Z.W."/>
            <person name="Zhao X."/>
            <person name="Zhong W.Y."/>
            <person name="Peng D.H."/>
            <person name="Ahmad S."/>
            <person name="Lan S."/>
            <person name="Zhang J.S."/>
            <person name="Tsai W.C."/>
            <person name="Van de Peer Y."/>
            <person name="Liu Z.J."/>
        </authorList>
    </citation>
    <scope>NUCLEOTIDE SEQUENCE</scope>
    <source>
        <strain evidence="1">CP</strain>
    </source>
</reference>
<evidence type="ECO:0000313" key="1">
    <source>
        <dbReference type="EMBL" id="KAK1291886.1"/>
    </source>
</evidence>
<dbReference type="Proteomes" id="UP001180020">
    <property type="component" value="Unassembled WGS sequence"/>
</dbReference>
<dbReference type="AlphaFoldDB" id="A0AAV9CTS7"/>
<protein>
    <submittedName>
        <fullName evidence="1">Uncharacterized protein</fullName>
    </submittedName>
</protein>
<comment type="caution">
    <text evidence="1">The sequence shown here is derived from an EMBL/GenBank/DDBJ whole genome shotgun (WGS) entry which is preliminary data.</text>
</comment>
<organism evidence="1 2">
    <name type="scientific">Acorus calamus</name>
    <name type="common">Sweet flag</name>
    <dbReference type="NCBI Taxonomy" id="4465"/>
    <lineage>
        <taxon>Eukaryota</taxon>
        <taxon>Viridiplantae</taxon>
        <taxon>Streptophyta</taxon>
        <taxon>Embryophyta</taxon>
        <taxon>Tracheophyta</taxon>
        <taxon>Spermatophyta</taxon>
        <taxon>Magnoliopsida</taxon>
        <taxon>Liliopsida</taxon>
        <taxon>Acoraceae</taxon>
        <taxon>Acorus</taxon>
    </lineage>
</organism>
<reference evidence="1" key="2">
    <citation type="submission" date="2023-06" db="EMBL/GenBank/DDBJ databases">
        <authorList>
            <person name="Ma L."/>
            <person name="Liu K.-W."/>
            <person name="Li Z."/>
            <person name="Hsiao Y.-Y."/>
            <person name="Qi Y."/>
            <person name="Fu T."/>
            <person name="Tang G."/>
            <person name="Zhang D."/>
            <person name="Sun W.-H."/>
            <person name="Liu D.-K."/>
            <person name="Li Y."/>
            <person name="Chen G.-Z."/>
            <person name="Liu X.-D."/>
            <person name="Liao X.-Y."/>
            <person name="Jiang Y.-T."/>
            <person name="Yu X."/>
            <person name="Hao Y."/>
            <person name="Huang J."/>
            <person name="Zhao X.-W."/>
            <person name="Ke S."/>
            <person name="Chen Y.-Y."/>
            <person name="Wu W.-L."/>
            <person name="Hsu J.-L."/>
            <person name="Lin Y.-F."/>
            <person name="Huang M.-D."/>
            <person name="Li C.-Y."/>
            <person name="Huang L."/>
            <person name="Wang Z.-W."/>
            <person name="Zhao X."/>
            <person name="Zhong W.-Y."/>
            <person name="Peng D.-H."/>
            <person name="Ahmad S."/>
            <person name="Lan S."/>
            <person name="Zhang J.-S."/>
            <person name="Tsai W.-C."/>
            <person name="Van De Peer Y."/>
            <person name="Liu Z.-J."/>
        </authorList>
    </citation>
    <scope>NUCLEOTIDE SEQUENCE</scope>
    <source>
        <strain evidence="1">CP</strain>
        <tissue evidence="1">Leaves</tissue>
    </source>
</reference>
<dbReference type="EMBL" id="JAUJYO010000017">
    <property type="protein sequence ID" value="KAK1291886.1"/>
    <property type="molecule type" value="Genomic_DNA"/>
</dbReference>